<evidence type="ECO:0000313" key="2">
    <source>
        <dbReference type="Proteomes" id="UP000295707"/>
    </source>
</evidence>
<dbReference type="AlphaFoldDB" id="A0A4V2PGU9"/>
<keyword evidence="2" id="KW-1185">Reference proteome</keyword>
<dbReference type="SUPFAM" id="SSF103190">
    <property type="entry name" value="Sensory domain-like"/>
    <property type="match status" value="1"/>
</dbReference>
<dbReference type="OrthoDB" id="8477901at2"/>
<accession>A0A4V2PGU9</accession>
<proteinExistence type="predicted"/>
<dbReference type="EMBL" id="SMFX01000001">
    <property type="protein sequence ID" value="TCK18206.1"/>
    <property type="molecule type" value="Genomic_DNA"/>
</dbReference>
<dbReference type="Proteomes" id="UP000295707">
    <property type="component" value="Unassembled WGS sequence"/>
</dbReference>
<dbReference type="Gene3D" id="3.30.450.20">
    <property type="entry name" value="PAS domain"/>
    <property type="match status" value="1"/>
</dbReference>
<evidence type="ECO:0000313" key="1">
    <source>
        <dbReference type="EMBL" id="TCK18206.1"/>
    </source>
</evidence>
<organism evidence="1 2">
    <name type="scientific">Thiogranum longum</name>
    <dbReference type="NCBI Taxonomy" id="1537524"/>
    <lineage>
        <taxon>Bacteria</taxon>
        <taxon>Pseudomonadati</taxon>
        <taxon>Pseudomonadota</taxon>
        <taxon>Gammaproteobacteria</taxon>
        <taxon>Chromatiales</taxon>
        <taxon>Ectothiorhodospiraceae</taxon>
        <taxon>Thiogranum</taxon>
    </lineage>
</organism>
<comment type="caution">
    <text evidence="1">The sequence shown here is derived from an EMBL/GenBank/DDBJ whole genome shotgun (WGS) entry which is preliminary data.</text>
</comment>
<sequence length="317" mass="36071">MTDVSSWKESIRKQRSSLFELLVNPLRRVAAECQKVFPDREALSQTLLTLFETIPNCTYLYVVDLNGMQLSDNIGSAGRMPEHFGRDRSPRPYMKEADPEQDFMLSDAYISLSAHRPSITALQTLYRDGEPVGYLGADFDLRNLPTEGGLYKEIGEWQQIKGDPAIRGTVFQQTRIDSTFDTHIDQAISILEELIVERGMFQGVLHFSSSRVTVWVVDDPYRYRILQSDALSDPDVCLAYPRRAYPQDAEIPADKIGSILRGLKALRFADDTIYLRAASINIFNGLISLTFSCDGSHYMPYYDFLEKDADFWFGQKA</sequence>
<name>A0A4V2PGU9_9GAMM</name>
<protein>
    <recommendedName>
        <fullName evidence="3">Cache domain-containing protein</fullName>
    </recommendedName>
</protein>
<dbReference type="RefSeq" id="WP_132972027.1">
    <property type="nucleotide sequence ID" value="NZ_SMFX01000001.1"/>
</dbReference>
<gene>
    <name evidence="1" type="ORF">DFR30_1481</name>
</gene>
<reference evidence="1 2" key="1">
    <citation type="submission" date="2019-03" db="EMBL/GenBank/DDBJ databases">
        <title>Genomic Encyclopedia of Type Strains, Phase IV (KMG-IV): sequencing the most valuable type-strain genomes for metagenomic binning, comparative biology and taxonomic classification.</title>
        <authorList>
            <person name="Goeker M."/>
        </authorList>
    </citation>
    <scope>NUCLEOTIDE SEQUENCE [LARGE SCALE GENOMIC DNA]</scope>
    <source>
        <strain evidence="1 2">DSM 19610</strain>
    </source>
</reference>
<dbReference type="InterPro" id="IPR029151">
    <property type="entry name" value="Sensor-like_sf"/>
</dbReference>
<evidence type="ECO:0008006" key="3">
    <source>
        <dbReference type="Google" id="ProtNLM"/>
    </source>
</evidence>
<dbReference type="CDD" id="cd18773">
    <property type="entry name" value="PDC1_HK_sensor"/>
    <property type="match status" value="1"/>
</dbReference>